<dbReference type="Pfam" id="PF24193">
    <property type="entry name" value="DUF7418"/>
    <property type="match status" value="1"/>
</dbReference>
<dbReference type="OrthoDB" id="21205at10239"/>
<feature type="domain" description="DUF7418" evidence="1">
    <location>
        <begin position="1"/>
        <end position="94"/>
    </location>
</feature>
<name>A0A060BHC4_9CAUD</name>
<accession>A0A060BHC4</accession>
<dbReference type="InterPro" id="IPR055841">
    <property type="entry name" value="DUF7418"/>
</dbReference>
<sequence>MIHPFDVSESKIANLRGHHKCKSVYCAKLVKHPGDAHYGWLECDEVVIEIPPVDAEYLEEGDRIYFGELHIRGIYGKDELGTVETEESSDIYPVE</sequence>
<reference evidence="2" key="1">
    <citation type="submission" date="2015-07" db="EMBL/GenBank/DDBJ databases">
        <title>Isolation and characterization of a novel lytic T4-like coliphage vB_EcoM_JS09 infecting APEC.</title>
        <authorList>
            <person name="Zhou Y."/>
            <person name="Bao H.D."/>
            <person name="Zhang H."/>
            <person name="Wang R."/>
        </authorList>
    </citation>
    <scope>NUCLEOTIDE SEQUENCE</scope>
</reference>
<dbReference type="RefSeq" id="YP_009037504.1">
    <property type="nucleotide sequence ID" value="NC_024124.2"/>
</dbReference>
<evidence type="ECO:0000313" key="3">
    <source>
        <dbReference type="Proteomes" id="UP000019733"/>
    </source>
</evidence>
<dbReference type="KEGG" id="vg:19524905"/>
<organism evidence="2 3">
    <name type="scientific">Escherichia phage vB_EcoM_JS09</name>
    <dbReference type="NCBI Taxonomy" id="1430444"/>
    <lineage>
        <taxon>Viruses</taxon>
        <taxon>Duplodnaviria</taxon>
        <taxon>Heunggongvirae</taxon>
        <taxon>Uroviricota</taxon>
        <taxon>Caudoviricetes</taxon>
        <taxon>Pantevenvirales</taxon>
        <taxon>Straboviridae</taxon>
        <taxon>Tevenvirinae</taxon>
        <taxon>Mosigvirus</taxon>
        <taxon>Mosigvirus JS09</taxon>
    </lineage>
</organism>
<evidence type="ECO:0000313" key="2">
    <source>
        <dbReference type="EMBL" id="AIA80147.1"/>
    </source>
</evidence>
<dbReference type="EMBL" id="KF582788">
    <property type="protein sequence ID" value="AIA80147.1"/>
    <property type="molecule type" value="Genomic_DNA"/>
</dbReference>
<evidence type="ECO:0000259" key="1">
    <source>
        <dbReference type="Pfam" id="PF24193"/>
    </source>
</evidence>
<proteinExistence type="predicted"/>
<dbReference type="GeneID" id="19524905"/>
<dbReference type="Proteomes" id="UP000019733">
    <property type="component" value="Segment"/>
</dbReference>
<gene>
    <name evidence="2" type="ORF">JS09_0181</name>
</gene>
<keyword evidence="3" id="KW-1185">Reference proteome</keyword>
<protein>
    <recommendedName>
        <fullName evidence="1">DUF7418 domain-containing protein</fullName>
    </recommendedName>
</protein>